<dbReference type="AlphaFoldDB" id="A0A4R3I025"/>
<evidence type="ECO:0000313" key="2">
    <source>
        <dbReference type="EMBL" id="TCS38872.1"/>
    </source>
</evidence>
<protein>
    <recommendedName>
        <fullName evidence="1">DUF6817 domain-containing protein</fullName>
    </recommendedName>
</protein>
<keyword evidence="3" id="KW-1185">Reference proteome</keyword>
<dbReference type="OrthoDB" id="333547at2"/>
<name>A0A4R3I025_9GAMM</name>
<dbReference type="EMBL" id="SLZR01000014">
    <property type="protein sequence ID" value="TCS38872.1"/>
    <property type="molecule type" value="Genomic_DNA"/>
</dbReference>
<feature type="domain" description="DUF6817" evidence="1">
    <location>
        <begin position="7"/>
        <end position="91"/>
    </location>
</feature>
<reference evidence="2 3" key="1">
    <citation type="submission" date="2019-03" db="EMBL/GenBank/DDBJ databases">
        <title>Genomic Encyclopedia of Archaeal and Bacterial Type Strains, Phase II (KMG-II): from individual species to whole genera.</title>
        <authorList>
            <person name="Goeker M."/>
        </authorList>
    </citation>
    <scope>NUCLEOTIDE SEQUENCE [LARGE SCALE GENOMIC DNA]</scope>
    <source>
        <strain evidence="2 3">DSM 15388</strain>
    </source>
</reference>
<proteinExistence type="predicted"/>
<evidence type="ECO:0000259" key="1">
    <source>
        <dbReference type="Pfam" id="PF20680"/>
    </source>
</evidence>
<dbReference type="PANTHER" id="PTHR37391:SF2">
    <property type="entry name" value="E3 UBIQUITIN-PROTEIN LIGASE"/>
    <property type="match status" value="1"/>
</dbReference>
<dbReference type="RefSeq" id="WP_132702642.1">
    <property type="nucleotide sequence ID" value="NZ_SLZR01000014.1"/>
</dbReference>
<dbReference type="Pfam" id="PF20680">
    <property type="entry name" value="DUF6817"/>
    <property type="match status" value="1"/>
</dbReference>
<dbReference type="Proteomes" id="UP000295793">
    <property type="component" value="Unassembled WGS sequence"/>
</dbReference>
<sequence>MEKKITLLKKLGGQNAKAQNGWLIDHLIATYELLQQWGAEETLCDAGLFHAAYGTFGYNEKLIDVSRREELAALIGKDVEAIVYTYCACDRDKTYPNLKNRVVLFTDRFNSQTQYLTDKQLRNFCELTVANELELVSSNDNFRRQWGHDLYELFEKMSPYISDGAKAAYREVLQEVA</sequence>
<accession>A0A4R3I025</accession>
<organism evidence="2 3">
    <name type="scientific">Reinekea marinisedimentorum</name>
    <dbReference type="NCBI Taxonomy" id="230495"/>
    <lineage>
        <taxon>Bacteria</taxon>
        <taxon>Pseudomonadati</taxon>
        <taxon>Pseudomonadota</taxon>
        <taxon>Gammaproteobacteria</taxon>
        <taxon>Oceanospirillales</taxon>
        <taxon>Saccharospirillaceae</taxon>
        <taxon>Reinekea</taxon>
    </lineage>
</organism>
<evidence type="ECO:0000313" key="3">
    <source>
        <dbReference type="Proteomes" id="UP000295793"/>
    </source>
</evidence>
<comment type="caution">
    <text evidence="2">The sequence shown here is derived from an EMBL/GenBank/DDBJ whole genome shotgun (WGS) entry which is preliminary data.</text>
</comment>
<gene>
    <name evidence="2" type="ORF">BCF53_11437</name>
</gene>
<dbReference type="PANTHER" id="PTHR37391">
    <property type="entry name" value="E3 UBIQUITIN-PROTEIN LIGASE"/>
    <property type="match status" value="1"/>
</dbReference>
<dbReference type="InterPro" id="IPR049202">
    <property type="entry name" value="DUF6817"/>
</dbReference>